<keyword evidence="1" id="KW-0732">Signal</keyword>
<protein>
    <submittedName>
        <fullName evidence="2">Uncharacterized protein</fullName>
    </submittedName>
</protein>
<evidence type="ECO:0000313" key="2">
    <source>
        <dbReference type="EMBL" id="KNC22433.1"/>
    </source>
</evidence>
<comment type="caution">
    <text evidence="2">The sequence shown here is derived from an EMBL/GenBank/DDBJ whole genome shotgun (WGS) entry which is preliminary data.</text>
</comment>
<gene>
    <name evidence="2" type="ORF">FF38_08859</name>
</gene>
<proteinExistence type="predicted"/>
<dbReference type="AlphaFoldDB" id="A0A0L0BR24"/>
<feature type="chain" id="PRO_5005534975" evidence="1">
    <location>
        <begin position="23"/>
        <end position="298"/>
    </location>
</feature>
<organism evidence="2 3">
    <name type="scientific">Lucilia cuprina</name>
    <name type="common">Green bottle fly</name>
    <name type="synonym">Australian sheep blowfly</name>
    <dbReference type="NCBI Taxonomy" id="7375"/>
    <lineage>
        <taxon>Eukaryota</taxon>
        <taxon>Metazoa</taxon>
        <taxon>Ecdysozoa</taxon>
        <taxon>Arthropoda</taxon>
        <taxon>Hexapoda</taxon>
        <taxon>Insecta</taxon>
        <taxon>Pterygota</taxon>
        <taxon>Neoptera</taxon>
        <taxon>Endopterygota</taxon>
        <taxon>Diptera</taxon>
        <taxon>Brachycera</taxon>
        <taxon>Muscomorpha</taxon>
        <taxon>Oestroidea</taxon>
        <taxon>Calliphoridae</taxon>
        <taxon>Luciliinae</taxon>
        <taxon>Lucilia</taxon>
    </lineage>
</organism>
<name>A0A0L0BR24_LUCCU</name>
<keyword evidence="3" id="KW-1185">Reference proteome</keyword>
<dbReference type="EMBL" id="JRES01001499">
    <property type="protein sequence ID" value="KNC22433.1"/>
    <property type="molecule type" value="Genomic_DNA"/>
</dbReference>
<feature type="signal peptide" evidence="1">
    <location>
        <begin position="1"/>
        <end position="22"/>
    </location>
</feature>
<sequence length="298" mass="35763">MLELNLLSYLFIIFNYFHYGGTVNHNPYASNQAHLLHATYIDNNNNNYNKNHLQQPATNEYSLYHRQNHVETQSEQNLQGNSNYQQLYRYYYTPPAQQYHQQQQQQQLQSYQPTNIWSGPPIVVEDDIQQQYQPSTTDIPQTLYQQHSTRTQLPSLYRNSKVLPPTIYNPQTTRTQFNYNNNNNNNIVYHRDFRQHQIDVIPESQQQQQQHAKATAQQENIISWSNQQQQLHQLLEPQQKQHHQQQHQPQQFYATNTNLRYNGISNDLISLSKNNVPDYREHFKRYLENNPHRIRPIY</sequence>
<evidence type="ECO:0000256" key="1">
    <source>
        <dbReference type="SAM" id="SignalP"/>
    </source>
</evidence>
<accession>A0A0L0BR24</accession>
<evidence type="ECO:0000313" key="3">
    <source>
        <dbReference type="Proteomes" id="UP000037069"/>
    </source>
</evidence>
<reference evidence="2 3" key="1">
    <citation type="journal article" date="2015" name="Nat. Commun.">
        <title>Lucilia cuprina genome unlocks parasitic fly biology to underpin future interventions.</title>
        <authorList>
            <person name="Anstead C.A."/>
            <person name="Korhonen P.K."/>
            <person name="Young N.D."/>
            <person name="Hall R.S."/>
            <person name="Jex A.R."/>
            <person name="Murali S.C."/>
            <person name="Hughes D.S."/>
            <person name="Lee S.F."/>
            <person name="Perry T."/>
            <person name="Stroehlein A.J."/>
            <person name="Ansell B.R."/>
            <person name="Breugelmans B."/>
            <person name="Hofmann A."/>
            <person name="Qu J."/>
            <person name="Dugan S."/>
            <person name="Lee S.L."/>
            <person name="Chao H."/>
            <person name="Dinh H."/>
            <person name="Han Y."/>
            <person name="Doddapaneni H.V."/>
            <person name="Worley K.C."/>
            <person name="Muzny D.M."/>
            <person name="Ioannidis P."/>
            <person name="Waterhouse R.M."/>
            <person name="Zdobnov E.M."/>
            <person name="James P.J."/>
            <person name="Bagnall N.H."/>
            <person name="Kotze A.C."/>
            <person name="Gibbs R.A."/>
            <person name="Richards S."/>
            <person name="Batterham P."/>
            <person name="Gasser R.B."/>
        </authorList>
    </citation>
    <scope>NUCLEOTIDE SEQUENCE [LARGE SCALE GENOMIC DNA]</scope>
    <source>
        <strain evidence="2 3">LS</strain>
        <tissue evidence="2">Full body</tissue>
    </source>
</reference>
<dbReference type="Proteomes" id="UP000037069">
    <property type="component" value="Unassembled WGS sequence"/>
</dbReference>
<dbReference type="OrthoDB" id="8053394at2759"/>